<evidence type="ECO:0000313" key="2">
    <source>
        <dbReference type="Proteomes" id="UP000010420"/>
    </source>
</evidence>
<protein>
    <submittedName>
        <fullName evidence="1">Uncharacterized protein</fullName>
    </submittedName>
</protein>
<dbReference type="PATRIC" id="fig|545697.3.peg.3086"/>
<name>L1Q496_9CLOT</name>
<dbReference type="AlphaFoldDB" id="L1Q496"/>
<dbReference type="RefSeq" id="WP_005215776.1">
    <property type="nucleotide sequence ID" value="NZ_KB291705.1"/>
</dbReference>
<sequence length="153" mass="17336">MVVDSGTEALDESEVPQEVRFLLVTPATYRVIKKSKDIAMETDIGHDMKIKGIIAEYDGMSVLKVTSNRVPTDCGFLIGHPMATVLPVKLAEYKIHEDPPGISGDLIDGRVYYEIMMCYLWAKNEYENSNIRELTPEEKEKVNKKLVDELEIE</sequence>
<dbReference type="HOGENOM" id="CLU_1710043_0_0_9"/>
<dbReference type="STRING" id="545697.HMPREF0216_03153"/>
<dbReference type="Proteomes" id="UP000010420">
    <property type="component" value="Unassembled WGS sequence"/>
</dbReference>
<comment type="caution">
    <text evidence="1">The sequence shown here is derived from an EMBL/GenBank/DDBJ whole genome shotgun (WGS) entry which is preliminary data.</text>
</comment>
<evidence type="ECO:0000313" key="1">
    <source>
        <dbReference type="EMBL" id="EKY22788.1"/>
    </source>
</evidence>
<keyword evidence="2" id="KW-1185">Reference proteome</keyword>
<proteinExistence type="predicted"/>
<dbReference type="EMBL" id="AMEZ01000120">
    <property type="protein sequence ID" value="EKY22788.1"/>
    <property type="molecule type" value="Genomic_DNA"/>
</dbReference>
<dbReference type="OrthoDB" id="9770443at2"/>
<organism evidence="1 2">
    <name type="scientific">Clostridium celatum DSM 1785</name>
    <dbReference type="NCBI Taxonomy" id="545697"/>
    <lineage>
        <taxon>Bacteria</taxon>
        <taxon>Bacillati</taxon>
        <taxon>Bacillota</taxon>
        <taxon>Clostridia</taxon>
        <taxon>Eubacteriales</taxon>
        <taxon>Clostridiaceae</taxon>
        <taxon>Clostridium</taxon>
    </lineage>
</organism>
<gene>
    <name evidence="1" type="ORF">HMPREF0216_03153</name>
</gene>
<accession>L1Q496</accession>
<reference evidence="1 2" key="1">
    <citation type="submission" date="2012-05" db="EMBL/GenBank/DDBJ databases">
        <authorList>
            <person name="Weinstock G."/>
            <person name="Sodergren E."/>
            <person name="Lobos E.A."/>
            <person name="Fulton L."/>
            <person name="Fulton R."/>
            <person name="Courtney L."/>
            <person name="Fronick C."/>
            <person name="O'Laughlin M."/>
            <person name="Godfrey J."/>
            <person name="Wilson R.M."/>
            <person name="Miner T."/>
            <person name="Farmer C."/>
            <person name="Delehaunty K."/>
            <person name="Cordes M."/>
            <person name="Minx P."/>
            <person name="Tomlinson C."/>
            <person name="Chen J."/>
            <person name="Wollam A."/>
            <person name="Pepin K.H."/>
            <person name="Bhonagiri V."/>
            <person name="Zhang X."/>
            <person name="Suruliraj S."/>
            <person name="Warren W."/>
            <person name="Mitreva M."/>
            <person name="Mardis E.R."/>
            <person name="Wilson R.K."/>
        </authorList>
    </citation>
    <scope>NUCLEOTIDE SEQUENCE [LARGE SCALE GENOMIC DNA]</scope>
    <source>
        <strain evidence="1 2">DSM 1785</strain>
    </source>
</reference>
<dbReference type="eggNOG" id="ENOG502Z8TJ">
    <property type="taxonomic scope" value="Bacteria"/>
</dbReference>